<evidence type="ECO:0000259" key="8">
    <source>
        <dbReference type="Pfam" id="PF01266"/>
    </source>
</evidence>
<feature type="repeat" description="NHL" evidence="5">
    <location>
        <begin position="355"/>
        <end position="386"/>
    </location>
</feature>
<dbReference type="Gene3D" id="1.10.10.1620">
    <property type="match status" value="1"/>
</dbReference>
<feature type="chain" id="PRO_5032343050" evidence="7">
    <location>
        <begin position="21"/>
        <end position="1400"/>
    </location>
</feature>
<dbReference type="GO" id="GO:0005576">
    <property type="term" value="C:extracellular region"/>
    <property type="evidence" value="ECO:0007669"/>
    <property type="project" value="UniProtKB-SubCell"/>
</dbReference>
<dbReference type="EMBL" id="CAJOBO010001473">
    <property type="protein sequence ID" value="CAF4381675.1"/>
    <property type="molecule type" value="Genomic_DNA"/>
</dbReference>
<dbReference type="SUPFAM" id="SSF54373">
    <property type="entry name" value="FAD-linked reductases, C-terminal domain"/>
    <property type="match status" value="1"/>
</dbReference>
<dbReference type="GO" id="GO:0009063">
    <property type="term" value="P:amino acid catabolic process"/>
    <property type="evidence" value="ECO:0007669"/>
    <property type="project" value="TreeGrafter"/>
</dbReference>
<keyword evidence="4" id="KW-1015">Disulfide bond</keyword>
<evidence type="ECO:0000256" key="2">
    <source>
        <dbReference type="ARBA" id="ARBA00022525"/>
    </source>
</evidence>
<dbReference type="Gene3D" id="3.90.660.10">
    <property type="match status" value="1"/>
</dbReference>
<evidence type="ECO:0000256" key="5">
    <source>
        <dbReference type="PROSITE-ProRule" id="PRU00504"/>
    </source>
</evidence>
<dbReference type="InterPro" id="IPR006076">
    <property type="entry name" value="FAD-dep_OxRdtase"/>
</dbReference>
<dbReference type="Pfam" id="PF01593">
    <property type="entry name" value="Amino_oxidase"/>
    <property type="match status" value="1"/>
</dbReference>
<keyword evidence="7" id="KW-0732">Signal</keyword>
<dbReference type="SUPFAM" id="SSF101898">
    <property type="entry name" value="NHL repeat"/>
    <property type="match status" value="1"/>
</dbReference>
<evidence type="ECO:0000256" key="3">
    <source>
        <dbReference type="ARBA" id="ARBA00022737"/>
    </source>
</evidence>
<keyword evidence="2" id="KW-0964">Secreted</keyword>
<dbReference type="GO" id="GO:0001716">
    <property type="term" value="F:L-amino-acid oxidase activity"/>
    <property type="evidence" value="ECO:0007669"/>
    <property type="project" value="TreeGrafter"/>
</dbReference>
<dbReference type="Pfam" id="PF01436">
    <property type="entry name" value="NHL"/>
    <property type="match status" value="2"/>
</dbReference>
<evidence type="ECO:0000256" key="6">
    <source>
        <dbReference type="SAM" id="Phobius"/>
    </source>
</evidence>
<name>A0A820MYH3_9BILA</name>
<protein>
    <submittedName>
        <fullName evidence="10">Uncharacterized protein</fullName>
    </submittedName>
</protein>
<dbReference type="PANTHER" id="PTHR10742">
    <property type="entry name" value="FLAVIN MONOAMINE OXIDASE"/>
    <property type="match status" value="1"/>
</dbReference>
<feature type="domain" description="FAD dependent oxidoreductase" evidence="8">
    <location>
        <begin position="975"/>
        <end position="1333"/>
    </location>
</feature>
<dbReference type="InterPro" id="IPR011042">
    <property type="entry name" value="6-blade_b-propeller_TolB-like"/>
</dbReference>
<feature type="signal peptide" evidence="7">
    <location>
        <begin position="1"/>
        <end position="20"/>
    </location>
</feature>
<feature type="transmembrane region" description="Helical" evidence="6">
    <location>
        <begin position="1380"/>
        <end position="1399"/>
    </location>
</feature>
<dbReference type="SUPFAM" id="SSF51905">
    <property type="entry name" value="FAD/NAD(P)-binding domain"/>
    <property type="match status" value="2"/>
</dbReference>
<dbReference type="Gene3D" id="3.50.50.60">
    <property type="entry name" value="FAD/NAD(P)-binding domain"/>
    <property type="match status" value="2"/>
</dbReference>
<evidence type="ECO:0000259" key="9">
    <source>
        <dbReference type="Pfam" id="PF01593"/>
    </source>
</evidence>
<keyword evidence="3" id="KW-0677">Repeat</keyword>
<keyword evidence="6" id="KW-0472">Membrane</keyword>
<keyword evidence="6" id="KW-1133">Transmembrane helix</keyword>
<evidence type="ECO:0000256" key="1">
    <source>
        <dbReference type="ARBA" id="ARBA00004613"/>
    </source>
</evidence>
<comment type="subcellular location">
    <subcellularLocation>
        <location evidence="1">Secreted</location>
    </subcellularLocation>
</comment>
<evidence type="ECO:0000313" key="10">
    <source>
        <dbReference type="EMBL" id="CAF4381675.1"/>
    </source>
</evidence>
<evidence type="ECO:0000256" key="7">
    <source>
        <dbReference type="SAM" id="SignalP"/>
    </source>
</evidence>
<organism evidence="10 11">
    <name type="scientific">Rotaria socialis</name>
    <dbReference type="NCBI Taxonomy" id="392032"/>
    <lineage>
        <taxon>Eukaryota</taxon>
        <taxon>Metazoa</taxon>
        <taxon>Spiralia</taxon>
        <taxon>Gnathifera</taxon>
        <taxon>Rotifera</taxon>
        <taxon>Eurotatoria</taxon>
        <taxon>Bdelloidea</taxon>
        <taxon>Philodinida</taxon>
        <taxon>Philodinidae</taxon>
        <taxon>Rotaria</taxon>
    </lineage>
</organism>
<evidence type="ECO:0000313" key="11">
    <source>
        <dbReference type="Proteomes" id="UP000663851"/>
    </source>
</evidence>
<dbReference type="CDD" id="cd05819">
    <property type="entry name" value="NHL"/>
    <property type="match status" value="1"/>
</dbReference>
<keyword evidence="6" id="KW-0812">Transmembrane</keyword>
<reference evidence="10" key="1">
    <citation type="submission" date="2021-02" db="EMBL/GenBank/DDBJ databases">
        <authorList>
            <person name="Nowell W R."/>
        </authorList>
    </citation>
    <scope>NUCLEOTIDE SEQUENCE</scope>
</reference>
<dbReference type="PANTHER" id="PTHR10742:SF355">
    <property type="entry name" value="AMINE OXIDASE"/>
    <property type="match status" value="1"/>
</dbReference>
<dbReference type="Gene3D" id="1.10.405.10">
    <property type="entry name" value="Guanine Nucleotide Dissociation Inhibitor, domain 1"/>
    <property type="match status" value="1"/>
</dbReference>
<dbReference type="PROSITE" id="PS51125">
    <property type="entry name" value="NHL"/>
    <property type="match status" value="1"/>
</dbReference>
<dbReference type="InterPro" id="IPR036188">
    <property type="entry name" value="FAD/NAD-bd_sf"/>
</dbReference>
<comment type="caution">
    <text evidence="10">The sequence shown here is derived from an EMBL/GenBank/DDBJ whole genome shotgun (WGS) entry which is preliminary data.</text>
</comment>
<dbReference type="Gene3D" id="2.120.10.30">
    <property type="entry name" value="TolB, C-terminal domain"/>
    <property type="match status" value="2"/>
</dbReference>
<dbReference type="Pfam" id="PF01266">
    <property type="entry name" value="DAO"/>
    <property type="match status" value="1"/>
</dbReference>
<feature type="domain" description="Amine oxidase" evidence="9">
    <location>
        <begin position="458"/>
        <end position="964"/>
    </location>
</feature>
<dbReference type="InterPro" id="IPR002937">
    <property type="entry name" value="Amino_oxidase"/>
</dbReference>
<dbReference type="Proteomes" id="UP000663851">
    <property type="component" value="Unassembled WGS sequence"/>
</dbReference>
<gene>
    <name evidence="10" type="ORF">HFQ381_LOCUS18785</name>
</gene>
<evidence type="ECO:0000256" key="4">
    <source>
        <dbReference type="ARBA" id="ARBA00023157"/>
    </source>
</evidence>
<dbReference type="SUPFAM" id="SSF75011">
    <property type="entry name" value="3-carboxy-cis,cis-mucoante lactonizing enzyme"/>
    <property type="match status" value="1"/>
</dbReference>
<accession>A0A820MYH3</accession>
<dbReference type="Gene3D" id="3.30.9.10">
    <property type="entry name" value="D-Amino Acid Oxidase, subunit A, domain 2"/>
    <property type="match status" value="1"/>
</dbReference>
<sequence>MRESLLILFVFGLIVRSTGGNGKFHSDIVQPDEILYLYLDRFSAQQILMIANGNGHFPPNEPRYPSLKTLKMSPDYEICATAKWSSTGKTVAGGNGPGASLNQLNNPFGLLVDPNDDDAVIIVDHENGRIMRWAQGEINGQIIAGGNGIGNRSDQLALPRYIALDKKGTLFITEYTNKRVSRWEKGASSGDIIISNINANGIALGPESDEKQSLFVGDWFSAYILKFNKNGTGRRQIVVGSNGSGSSLEQLSTPYQMYIDPLGSIYISEYLNHRVTKWNAYNSSDWETKAALVAGGNSNGSNLNQLDGTLAVTVDQSNNIYVADYGNHRIMRWLKGAHVGAVIIGGHGQGNLSTQLNHPYDLAFDRQGNLFVSDFSNHRIQMFAVDKSSCSGVASILVFLCIAHKTETVQLRGIGDEGPPPVPFHPDAMYIPQVMNTAKYGLHKCFDCQNIAIVGGGVSGLINAIELSTAGHRVTVYEASDQLGGRILTHRVSDKGYITELGAMRLPLNQHKLTNVYVNERLKLKVTPFRGYESNALVYINGRRHKFTERIVPELFGFNVYDNEINKENVEKLSASIRVQSFLCQEHESPDQLTHNYVFKAEEKSFSQTILMNLLESLYECVYSEWTLLQTVDQLWNVAINSVNYNSYDELKTKYDKYSIEAYFLEHQNMSRGAIDFISLMYNVDMQTSLIEMVRSSLILTLTPEYTQIDGGFDLMIQELEQICKRVSDNRCTIQTRVPIKEIHYVEDAANEMIRSSVRLVIGNSGNTATFDSVIVTTTARAASLIKFEPRALFVNKYKAFRQLHYDCATKIAHSFSRAFWYEENIRGGSSVTDLSIRFVFYNNFNSSANDVNDGGFILTSYVWATDALLWSALTKEEACEKSLQDLMQLHNRVDIHLLVTSCEVKNWCTDQYAIGAYALFTANQETNLDEELGKSIKDTVHFSGEHISFVHRWIEGAIQSSLRIVMHMQEEEFDVVIVDGGVLGMITALTLAKTWNVKRIAVLMSEDSEKLLEVAPFHSVDEKYYLSKASQIVLPLWQELEAMLNVPAGSLLNTHNGFVYLGQSSSKMAEICRNLTISKCTLLSSTQISDGRPFININQPALRLVESGFVNVTLLDSALRILVEKTPSIILRDRETFFNVKYISGVSHVRIETSRGSLNASKVIFLPGVQTKEMMNKFGLNLNINLYELPTGIRCPMLPASNITSTMPTWLFAPNDDDHYAGYPPDGSGYVCIEPRIVKSKMQKLNSSYEQTNKPDPEILKRLLTWVNQHMSVAVDSTNAITANDTVLDTILSDDGFILDYIPGFGQMFVLGTHSWSGVQYMPLFAQILAQLATNNKSSIWPSHYASLLPEFSVNLAGRIITLNPLPSRNTSKDSSSTLIYSLILIHFFIVFYSYYFAI</sequence>
<proteinExistence type="predicted"/>
<dbReference type="InterPro" id="IPR050281">
    <property type="entry name" value="Flavin_monoamine_oxidase"/>
</dbReference>
<dbReference type="InterPro" id="IPR001258">
    <property type="entry name" value="NHL_repeat"/>
</dbReference>